<dbReference type="InterPro" id="IPR021856">
    <property type="entry name" value="DUF3465"/>
</dbReference>
<dbReference type="EMBL" id="CP089051">
    <property type="protein sequence ID" value="UYF70689.1"/>
    <property type="molecule type" value="Genomic_DNA"/>
</dbReference>
<protein>
    <submittedName>
        <fullName evidence="1">DUF3465 domain-containing protein</fullName>
    </submittedName>
</protein>
<gene>
    <name evidence="1" type="ORF">LSO60_10360</name>
</gene>
<dbReference type="AlphaFoldDB" id="A0A3F3LBR3"/>
<reference evidence="1" key="1">
    <citation type="journal article" date="2022" name="J Glob Antimicrob Resist">
        <title>Comparative analysis of IMP-4- and OXA-58-containing plasmids of three carbapenemase-producing Acinetobacter ursingii strains in the Netherlands.</title>
        <authorList>
            <person name="Hendrickx A.P.A."/>
            <person name="Schade R.P."/>
            <person name="Landman F."/>
            <person name="Bosch T."/>
            <person name="Schouls L.M."/>
            <person name="van Dijk K."/>
        </authorList>
    </citation>
    <scope>NUCLEOTIDE SEQUENCE</scope>
    <source>
        <strain evidence="1">RIVM_C010559</strain>
    </source>
</reference>
<accession>A0A3F3LBR3</accession>
<dbReference type="Pfam" id="PF11948">
    <property type="entry name" value="DUF3465"/>
    <property type="match status" value="1"/>
</dbReference>
<proteinExistence type="predicted"/>
<sequence length="168" mass="19020">MSKKQNYLMIAIIAFIAGYYAYSVIKPNSRLNNDTTHHELQNQVVLGQNQDNQTQAQQGLQAISDAFTQHRSHIQVQTSGKVKAVLADDHEGSRHQKFILSLSNGLTVLVAHNIDLAPRIEHLKKGDTVEFNGEYEYNPKGGVIHWTHRDPRGTHENGWLKHNGQTYQ</sequence>
<name>A0A3F3LBR3_9GAMM</name>
<evidence type="ECO:0000313" key="2">
    <source>
        <dbReference type="Proteomes" id="UP001164064"/>
    </source>
</evidence>
<dbReference type="Proteomes" id="UP001164064">
    <property type="component" value="Chromosome"/>
</dbReference>
<evidence type="ECO:0000313" key="1">
    <source>
        <dbReference type="EMBL" id="UYF70689.1"/>
    </source>
</evidence>
<organism evidence="1 2">
    <name type="scientific">Acinetobacter ursingii</name>
    <dbReference type="NCBI Taxonomy" id="108980"/>
    <lineage>
        <taxon>Bacteria</taxon>
        <taxon>Pseudomonadati</taxon>
        <taxon>Pseudomonadota</taxon>
        <taxon>Gammaproteobacteria</taxon>
        <taxon>Moraxellales</taxon>
        <taxon>Moraxellaceae</taxon>
        <taxon>Acinetobacter</taxon>
    </lineage>
</organism>
<dbReference type="RefSeq" id="WP_004988620.1">
    <property type="nucleotide sequence ID" value="NZ_AP018824.1"/>
</dbReference>